<dbReference type="SUPFAM" id="SSF52540">
    <property type="entry name" value="P-loop containing nucleoside triphosphate hydrolases"/>
    <property type="match status" value="1"/>
</dbReference>
<dbReference type="PANTHER" id="PTHR46312">
    <property type="entry name" value="NACHT DOMAIN-CONTAINING PROTEIN"/>
    <property type="match status" value="1"/>
</dbReference>
<dbReference type="Gene3D" id="3.40.50.300">
    <property type="entry name" value="P-loop containing nucleotide triphosphate hydrolases"/>
    <property type="match status" value="1"/>
</dbReference>
<proteinExistence type="predicted"/>
<dbReference type="Proteomes" id="UP000828390">
    <property type="component" value="Unassembled WGS sequence"/>
</dbReference>
<dbReference type="PANTHER" id="PTHR46312:SF2">
    <property type="entry name" value="NUCLEOTIDE-BINDING OLIGOMERIZATION DOMAIN-CONTAINING PROTEIN 2-LIKE"/>
    <property type="match status" value="1"/>
</dbReference>
<evidence type="ECO:0000313" key="3">
    <source>
        <dbReference type="Proteomes" id="UP000828390"/>
    </source>
</evidence>
<keyword evidence="3" id="KW-1185">Reference proteome</keyword>
<protein>
    <recommendedName>
        <fullName evidence="1">NACHT domain-containing protein</fullName>
    </recommendedName>
</protein>
<dbReference type="Pfam" id="PF05729">
    <property type="entry name" value="NACHT"/>
    <property type="match status" value="1"/>
</dbReference>
<dbReference type="EMBL" id="JAIWYP010000006">
    <property type="protein sequence ID" value="KAH3814370.1"/>
    <property type="molecule type" value="Genomic_DNA"/>
</dbReference>
<dbReference type="InterPro" id="IPR007111">
    <property type="entry name" value="NACHT_NTPase"/>
</dbReference>
<comment type="caution">
    <text evidence="2">The sequence shown here is derived from an EMBL/GenBank/DDBJ whole genome shotgun (WGS) entry which is preliminary data.</text>
</comment>
<evidence type="ECO:0000259" key="1">
    <source>
        <dbReference type="Pfam" id="PF05729"/>
    </source>
</evidence>
<gene>
    <name evidence="2" type="ORF">DPMN_142866</name>
</gene>
<evidence type="ECO:0000313" key="2">
    <source>
        <dbReference type="EMBL" id="KAH3814370.1"/>
    </source>
</evidence>
<organism evidence="2 3">
    <name type="scientific">Dreissena polymorpha</name>
    <name type="common">Zebra mussel</name>
    <name type="synonym">Mytilus polymorpha</name>
    <dbReference type="NCBI Taxonomy" id="45954"/>
    <lineage>
        <taxon>Eukaryota</taxon>
        <taxon>Metazoa</taxon>
        <taxon>Spiralia</taxon>
        <taxon>Lophotrochozoa</taxon>
        <taxon>Mollusca</taxon>
        <taxon>Bivalvia</taxon>
        <taxon>Autobranchia</taxon>
        <taxon>Heteroconchia</taxon>
        <taxon>Euheterodonta</taxon>
        <taxon>Imparidentia</taxon>
        <taxon>Neoheterodontei</taxon>
        <taxon>Myida</taxon>
        <taxon>Dreissenoidea</taxon>
        <taxon>Dreissenidae</taxon>
        <taxon>Dreissena</taxon>
    </lineage>
</organism>
<sequence length="3132" mass="353517">MKMLPVSPIWHGHEKSITDIFVPIQFHRVAIEKNGSRRDTEQKIETYKEMFYTNNTLNDRVSIQGDPGMGKTTFLANLVIDWCDSDSKDPEPSSKFSDVKTLQNFRFLFHIKLRDSFGQSKVVDMIKTQIIDELYFNEKQQREAFDLLGSVMERETCLVTMDGLNEWTDHINGNPIPKMYTLSKQCVVLTTSRPWKMADKRIRDSEIGTLIEAVGITDTEQLTKNMLRSLTEDNQESYKECMAYVEECNLNHFLASPWMLTLLVNLWVDKTFLSGSLCEINKVLIYTLFNKELPNEGLIESISSENAMFGHHTEICNALARVAFNFTFSTAKSLVLSKHELLSTEMLSNEQLEFAIRSGVLNERHFFSAASSKSQVSFLHETIQEFFAASHIANLPEDTITNIFWKSNYNVLEISQVIIYLSGLKCDVANKVMQYLTEDVFNEVNTGLCSLITGSDDPDTTLTFQKTVVNPKPKLNSTIGINPSSKLRCLEVALSMQDIMISCYHEAKVSRQKHIRLEMSDFTFHAYLNKKENDDLLQILMINTSHVRTLLLERNVLHEHIIITVLQQSKHCIERLKTPGSRGIISALHTLNLKQLTLIGKNDMSLFSWMLPSLGNLTFLRIEECDFCEDIFLPSNMQYICLLKSRCSAEFVGRLLVHLSQISHPVRCNLGEIYTTEKTDFHIAKLLPRIVPCDLSKLHLCLGQGAAALYELLNATNLGKIQFETADAFLLASERLHTLNELDDINLVGTYIRALNVRLPSMLQCVALLHCKVSFEWLCSLLITLSSLDHHVKCELLDVVLQSSDETCEDESHARVSELRSKILSYNMSNIEILVDKVSKELFEILRDTSIGILNLPTADSASLASEILHTLNKLTKLYLWWTYTGRCDLKMPASLQCISLQSVECSSEWLCSLWITLCSLDHQVECELWNVVLKSNEEASGNESHSYLLDLRSELLAHDMSNIEILVKTGSKELFEILRATSIGILNLQTADCASLASEILHTLNKLTKLYLRGTYTGRCDLKMPASLQCISLQSVECSSEWLCSLWITLSSLDHQVECELWNVVLKSNEEASGNESHSYLLDMRSELLAHDMSNIEILVKTGSKELFEILRDTSIGILNLQTADCASLASEILHTLNKLTKLYLRGTYTGRCDLKMPASLQCISLQSVECSSEWLCSLWITLCSLDHQVKCELWDVVLKSNEEARGIESHSYLLDMRSELLAHEMSNIEILVETGSKELFEILRDTSIGILYLQTADCASLASEILHTLNKLTQLYLRGTYTGRCDLKMPASLQCISLQSVECSSEWLCSLWITLCSLDHQVKCELWDVVLKSNEEARGNESHSYLLDLRSELLAHDMSNIEILVKTGSKELFEILRATSIGILNLLTADSASLASEILHTLNKLTKLYLRGTYTGRCDLKMPASLQCISLQSVECSSEWLCSLWITLSSLDHQVECELWNVVLKSNEEASGNESHSYLLDMRSELLAHDMSNIEILVKTGSKELFEILRDTSIGILNLQTADCASLASEILHTLNKLTKLYLRGTYTGRCDLKMPASLQCISLQSVECSSEWLCSLWITLCSLDHQVKCELWDVVLKSNEEARGIESHSYLLDMRSELLAHEMSNIEILVETGSKELFEILRDTSIGILYLQTADCASLASEILHTLNKLTKLYLWGTYTGRCDLKMPASLQCISLQSVKCSSEWLCSLWITLSSLDHQVECELWNVVLKSNEEARGNESHSYLLDMRSELLAHDMSNIEILVKTGSKELFEILRDTSIGILNLQTADCASLASEILHTLNKLTQLYLRGTYTGRCDLKMPASLQCISLQSVECSSEWLCSLWITLCSLDHQVKCELWDVVLKSNEEARGNESHSYLLDLRSELLAHDMSNIEILVKTGSKELFEILRATSIGILNLLTADSASLASEILHTLNKLTKLYLCGTYTGRCDLKLPASLQCISLQSVECSSEWLCSLWVTLTSLDHQVKCELWDVVLKSNEEARGNESHSYLLDMRSELLAHEMSNIEILVETGSQELFEILRDTSIGILDLRTADSASLASEILHTLNKLTKLYLWGTYTGRCDLKLPASLQCISLQSVECSSEWLCSLWVTLTSLDHQVKCELWDVVLKSNEEARGNESHSYLLDMRSELLAHEMSNIEILVETGSKELFEILRDTSIGILNLPTADSASLASEILHTLNKLTKLYLMGTFTGRCELKMPASLQCISLQSVECSSEWLCSLWITLSSLDHQVKCELWNVVLKSNEEASGNESHSYLLDMRSELLAHDMSNIEILVKTGSKELFEILRDTSIGILNLPTADSASLASEILHTLNKLTKLYLRGTYTGRCDLKLPASLQCISLQSVKCSSEWLCSLWVTLSSLDHQVECELWDVVLKSNEEASGNESHSYLLDLRSELLAHDMSNIEILVETGSKELFEILRDTSIGILNLQTADCASLASEILHTLNKLTQLYLRGTYTGRCDLKLPASLQCISLQSVKCSSEWLCSLWVTLTSLDHQVECKLWDVVLKSNKEASGNESHSYLLDLRSELLAHDMSNIEILVKTGSKELFEILRDTSIGILNLQTADSASLASEILHTLNKLTKLYLWGTYTGRCDLKMPASLQCISLQSVECSSEWLCSLWITLSSLDHQVKCELWDVVLKSNEEARGNESHSYLLDLRSELLAHDMSNIEILVKTGSQELFEILRDTSIGILNLQTADSASLASEILHTLNKLTKLYLWGTFTGRCDLKLPASLQCIILQNGECSPEWLGSFFITLSELHHQVECAMFDFRVKTSDTGSGIESGITVFRSELLSCDLSHVKLNVENDSRIPFELVRGTNIDSLLLASNDDASLDLVTQSSLTMLKEIRFKGIHMTRFDHKLPSTLQFMILCDGYCSPDWLNSLMIHLSTLGHSVRLYLYKYAVVSSRESSAITLEPPSLKCEDLSNVKLELMKDSPGLYETLCTINITSLNMTEIEHPDMLSQTLPLLTHLQQLRMCLKQYTVMKLPGSIKYVFIIYTTFSPTSLQNFVQDMYTAKHNVDCKLLFRVERNEHEYMRIKQEVCKLDSVEVQQFEVVDKRHYCGAVAAAATLSATADEADDDFDKHLLRREGYIDSRTWLHYCKIRLHIS</sequence>
<dbReference type="InterPro" id="IPR027417">
    <property type="entry name" value="P-loop_NTPase"/>
</dbReference>
<reference evidence="2" key="1">
    <citation type="journal article" date="2019" name="bioRxiv">
        <title>The Genome of the Zebra Mussel, Dreissena polymorpha: A Resource for Invasive Species Research.</title>
        <authorList>
            <person name="McCartney M.A."/>
            <person name="Auch B."/>
            <person name="Kono T."/>
            <person name="Mallez S."/>
            <person name="Zhang Y."/>
            <person name="Obille A."/>
            <person name="Becker A."/>
            <person name="Abrahante J.E."/>
            <person name="Garbe J."/>
            <person name="Badalamenti J.P."/>
            <person name="Herman A."/>
            <person name="Mangelson H."/>
            <person name="Liachko I."/>
            <person name="Sullivan S."/>
            <person name="Sone E.D."/>
            <person name="Koren S."/>
            <person name="Silverstein K.A.T."/>
            <person name="Beckman K.B."/>
            <person name="Gohl D.M."/>
        </authorList>
    </citation>
    <scope>NUCLEOTIDE SEQUENCE</scope>
    <source>
        <strain evidence="2">Duluth1</strain>
        <tissue evidence="2">Whole animal</tissue>
    </source>
</reference>
<feature type="domain" description="NACHT" evidence="1">
    <location>
        <begin position="60"/>
        <end position="173"/>
    </location>
</feature>
<reference evidence="2" key="2">
    <citation type="submission" date="2020-11" db="EMBL/GenBank/DDBJ databases">
        <authorList>
            <person name="McCartney M.A."/>
            <person name="Auch B."/>
            <person name="Kono T."/>
            <person name="Mallez S."/>
            <person name="Becker A."/>
            <person name="Gohl D.M."/>
            <person name="Silverstein K.A.T."/>
            <person name="Koren S."/>
            <person name="Bechman K.B."/>
            <person name="Herman A."/>
            <person name="Abrahante J.E."/>
            <person name="Garbe J."/>
        </authorList>
    </citation>
    <scope>NUCLEOTIDE SEQUENCE</scope>
    <source>
        <strain evidence="2">Duluth1</strain>
        <tissue evidence="2">Whole animal</tissue>
    </source>
</reference>
<accession>A0A9D4JJJ6</accession>
<name>A0A9D4JJJ6_DREPO</name>